<dbReference type="EMBL" id="JAULSW010000008">
    <property type="protein sequence ID" value="KAK3371921.1"/>
    <property type="molecule type" value="Genomic_DNA"/>
</dbReference>
<dbReference type="GO" id="GO:0005634">
    <property type="term" value="C:nucleus"/>
    <property type="evidence" value="ECO:0007669"/>
    <property type="project" value="TreeGrafter"/>
</dbReference>
<proteinExistence type="predicted"/>
<evidence type="ECO:0000256" key="4">
    <source>
        <dbReference type="ARBA" id="ARBA00022932"/>
    </source>
</evidence>
<dbReference type="AlphaFoldDB" id="A0AAE0N5Y2"/>
<name>A0AAE0N5Y2_9PEZI</name>
<dbReference type="PANTHER" id="PTHR45812">
    <property type="entry name" value="DNA POLYMERASE ZETA CATALYTIC SUBUNIT"/>
    <property type="match status" value="1"/>
</dbReference>
<reference evidence="5" key="2">
    <citation type="submission" date="2023-06" db="EMBL/GenBank/DDBJ databases">
        <authorList>
            <consortium name="Lawrence Berkeley National Laboratory"/>
            <person name="Haridas S."/>
            <person name="Hensen N."/>
            <person name="Bonometti L."/>
            <person name="Westerberg I."/>
            <person name="Brannstrom I.O."/>
            <person name="Guillou S."/>
            <person name="Cros-Aarteil S."/>
            <person name="Calhoun S."/>
            <person name="Kuo A."/>
            <person name="Mondo S."/>
            <person name="Pangilinan J."/>
            <person name="Riley R."/>
            <person name="LaButti K."/>
            <person name="Andreopoulos B."/>
            <person name="Lipzen A."/>
            <person name="Chen C."/>
            <person name="Yanf M."/>
            <person name="Daum C."/>
            <person name="Ng V."/>
            <person name="Clum A."/>
            <person name="Steindorff A."/>
            <person name="Ohm R."/>
            <person name="Martin F."/>
            <person name="Silar P."/>
            <person name="Natvig D."/>
            <person name="Lalanne C."/>
            <person name="Gautier V."/>
            <person name="Ament-velasquez S.L."/>
            <person name="Kruys A."/>
            <person name="Hutchinson M.I."/>
            <person name="Powell A.J."/>
            <person name="Barry K."/>
            <person name="Miller A.N."/>
            <person name="Grigoriev I.V."/>
            <person name="Debuchy R."/>
            <person name="Gladieux P."/>
            <person name="Thoren M.H."/>
            <person name="Johannesson H."/>
        </authorList>
    </citation>
    <scope>NUCLEOTIDE SEQUENCE</scope>
    <source>
        <strain evidence="5">CBS 232.78</strain>
    </source>
</reference>
<evidence type="ECO:0000313" key="5">
    <source>
        <dbReference type="EMBL" id="KAK3371921.1"/>
    </source>
</evidence>
<evidence type="ECO:0000256" key="1">
    <source>
        <dbReference type="ARBA" id="ARBA00012417"/>
    </source>
</evidence>
<evidence type="ECO:0000256" key="3">
    <source>
        <dbReference type="ARBA" id="ARBA00022695"/>
    </source>
</evidence>
<dbReference type="GO" id="GO:0000724">
    <property type="term" value="P:double-strand break repair via homologous recombination"/>
    <property type="evidence" value="ECO:0007669"/>
    <property type="project" value="TreeGrafter"/>
</dbReference>
<keyword evidence="4" id="KW-0239">DNA-directed DNA polymerase</keyword>
<dbReference type="GO" id="GO:0003887">
    <property type="term" value="F:DNA-directed DNA polymerase activity"/>
    <property type="evidence" value="ECO:0007669"/>
    <property type="project" value="UniProtKB-KW"/>
</dbReference>
<protein>
    <recommendedName>
        <fullName evidence="1">DNA-directed DNA polymerase</fullName>
        <ecNumber evidence="1">2.7.7.7</ecNumber>
    </recommendedName>
</protein>
<organism evidence="5 6">
    <name type="scientific">Podospora didyma</name>
    <dbReference type="NCBI Taxonomy" id="330526"/>
    <lineage>
        <taxon>Eukaryota</taxon>
        <taxon>Fungi</taxon>
        <taxon>Dikarya</taxon>
        <taxon>Ascomycota</taxon>
        <taxon>Pezizomycotina</taxon>
        <taxon>Sordariomycetes</taxon>
        <taxon>Sordariomycetidae</taxon>
        <taxon>Sordariales</taxon>
        <taxon>Podosporaceae</taxon>
        <taxon>Podospora</taxon>
    </lineage>
</organism>
<keyword evidence="2" id="KW-0808">Transferase</keyword>
<accession>A0AAE0N5Y2</accession>
<dbReference type="Proteomes" id="UP001285441">
    <property type="component" value="Unassembled WGS sequence"/>
</dbReference>
<dbReference type="InterPro" id="IPR042087">
    <property type="entry name" value="DNA_pol_B_thumb"/>
</dbReference>
<dbReference type="EC" id="2.7.7.7" evidence="1"/>
<dbReference type="Gene3D" id="1.10.132.60">
    <property type="entry name" value="DNA polymerase family B, C-terminal domain"/>
    <property type="match status" value="1"/>
</dbReference>
<dbReference type="GO" id="GO:0016035">
    <property type="term" value="C:zeta DNA polymerase complex"/>
    <property type="evidence" value="ECO:0007669"/>
    <property type="project" value="InterPro"/>
</dbReference>
<sequence>MPPEELLNSVHASLDSEYCINKHIIPPLERILNLVGVNVRAWYDEMARRPSGSRSFKAMHTLAHVLAMAEIYANAKGIPIKDIPDWSLYEKLNPVV</sequence>
<keyword evidence="3" id="KW-0548">Nucleotidyltransferase</keyword>
<dbReference type="GO" id="GO:0042276">
    <property type="term" value="P:error-prone translesion synthesis"/>
    <property type="evidence" value="ECO:0007669"/>
    <property type="project" value="TreeGrafter"/>
</dbReference>
<dbReference type="InterPro" id="IPR030559">
    <property type="entry name" value="PolZ_Rev3"/>
</dbReference>
<gene>
    <name evidence="5" type="ORF">B0H63DRAFT_563440</name>
</gene>
<evidence type="ECO:0000313" key="6">
    <source>
        <dbReference type="Proteomes" id="UP001285441"/>
    </source>
</evidence>
<dbReference type="PANTHER" id="PTHR45812:SF1">
    <property type="entry name" value="DNA POLYMERASE ZETA CATALYTIC SUBUNIT"/>
    <property type="match status" value="1"/>
</dbReference>
<evidence type="ECO:0000256" key="2">
    <source>
        <dbReference type="ARBA" id="ARBA00022679"/>
    </source>
</evidence>
<keyword evidence="6" id="KW-1185">Reference proteome</keyword>
<reference evidence="5" key="1">
    <citation type="journal article" date="2023" name="Mol. Phylogenet. Evol.">
        <title>Genome-scale phylogeny and comparative genomics of the fungal order Sordariales.</title>
        <authorList>
            <person name="Hensen N."/>
            <person name="Bonometti L."/>
            <person name="Westerberg I."/>
            <person name="Brannstrom I.O."/>
            <person name="Guillou S."/>
            <person name="Cros-Aarteil S."/>
            <person name="Calhoun S."/>
            <person name="Haridas S."/>
            <person name="Kuo A."/>
            <person name="Mondo S."/>
            <person name="Pangilinan J."/>
            <person name="Riley R."/>
            <person name="LaButti K."/>
            <person name="Andreopoulos B."/>
            <person name="Lipzen A."/>
            <person name="Chen C."/>
            <person name="Yan M."/>
            <person name="Daum C."/>
            <person name="Ng V."/>
            <person name="Clum A."/>
            <person name="Steindorff A."/>
            <person name="Ohm R.A."/>
            <person name="Martin F."/>
            <person name="Silar P."/>
            <person name="Natvig D.O."/>
            <person name="Lalanne C."/>
            <person name="Gautier V."/>
            <person name="Ament-Velasquez S.L."/>
            <person name="Kruys A."/>
            <person name="Hutchinson M.I."/>
            <person name="Powell A.J."/>
            <person name="Barry K."/>
            <person name="Miller A.N."/>
            <person name="Grigoriev I.V."/>
            <person name="Debuchy R."/>
            <person name="Gladieux P."/>
            <person name="Hiltunen Thoren M."/>
            <person name="Johannesson H."/>
        </authorList>
    </citation>
    <scope>NUCLEOTIDE SEQUENCE</scope>
    <source>
        <strain evidence="5">CBS 232.78</strain>
    </source>
</reference>
<comment type="caution">
    <text evidence="5">The sequence shown here is derived from an EMBL/GenBank/DDBJ whole genome shotgun (WGS) entry which is preliminary data.</text>
</comment>